<comment type="caution">
    <text evidence="2">The sequence shown here is derived from an EMBL/GenBank/DDBJ whole genome shotgun (WGS) entry which is preliminary data.</text>
</comment>
<evidence type="ECO:0000313" key="2">
    <source>
        <dbReference type="EMBL" id="PAQ05001.1"/>
    </source>
</evidence>
<evidence type="ECO:0000256" key="1">
    <source>
        <dbReference type="SAM" id="Phobius"/>
    </source>
</evidence>
<feature type="transmembrane region" description="Helical" evidence="1">
    <location>
        <begin position="141"/>
        <end position="162"/>
    </location>
</feature>
<gene>
    <name evidence="2" type="ORF">CIT26_32605</name>
</gene>
<keyword evidence="1" id="KW-0812">Transmembrane</keyword>
<protein>
    <submittedName>
        <fullName evidence="2">DUF1772 domain-containing protein</fullName>
    </submittedName>
</protein>
<keyword evidence="1" id="KW-1133">Transmembrane helix</keyword>
<dbReference type="OrthoDB" id="5195424at2"/>
<accession>A0A271LA56</accession>
<dbReference type="Proteomes" id="UP000216442">
    <property type="component" value="Unassembled WGS sequence"/>
</dbReference>
<dbReference type="EMBL" id="NPKJ01000075">
    <property type="protein sequence ID" value="PAQ05001.1"/>
    <property type="molecule type" value="Genomic_DNA"/>
</dbReference>
<feature type="transmembrane region" description="Helical" evidence="1">
    <location>
        <begin position="47"/>
        <end position="69"/>
    </location>
</feature>
<dbReference type="RefSeq" id="WP_095496411.1">
    <property type="nucleotide sequence ID" value="NZ_NPKJ01000075.1"/>
</dbReference>
<organism evidence="2 3">
    <name type="scientific">Mesorhizobium temperatum</name>
    <dbReference type="NCBI Taxonomy" id="241416"/>
    <lineage>
        <taxon>Bacteria</taxon>
        <taxon>Pseudomonadati</taxon>
        <taxon>Pseudomonadota</taxon>
        <taxon>Alphaproteobacteria</taxon>
        <taxon>Hyphomicrobiales</taxon>
        <taxon>Phyllobacteriaceae</taxon>
        <taxon>Mesorhizobium</taxon>
    </lineage>
</organism>
<keyword evidence="1" id="KW-0472">Membrane</keyword>
<name>A0A271LA56_9HYPH</name>
<proteinExistence type="predicted"/>
<reference evidence="2 3" key="1">
    <citation type="submission" date="2017-08" db="EMBL/GenBank/DDBJ databases">
        <title>Mesorhizobium wenxinae sp. nov., a novel rhizobial species isolated from root nodules of chickpea (Cicer arietinum L.).</title>
        <authorList>
            <person name="Zhang J."/>
        </authorList>
    </citation>
    <scope>NUCLEOTIDE SEQUENCE [LARGE SCALE GENOMIC DNA]</scope>
    <source>
        <strain evidence="2 3">SDW018</strain>
    </source>
</reference>
<keyword evidence="3" id="KW-1185">Reference proteome</keyword>
<sequence>MRAFTIVTLLLVAITMALSLAHALELPGKLRLKEATYKSVQAIYYPGFTIGGFAEIGGIIALAILLYLTPYPGARFWWTLAALVFLVAEHATYWLVTHPVNNFWVQDVAVSKPAATFFSMLRRKQSGDWKDLRDVWEASHVARAGLAMLSLSSIAVAATFFAGSE</sequence>
<evidence type="ECO:0000313" key="3">
    <source>
        <dbReference type="Proteomes" id="UP000216442"/>
    </source>
</evidence>
<dbReference type="AlphaFoldDB" id="A0A271LA56"/>
<feature type="transmembrane region" description="Helical" evidence="1">
    <location>
        <begin position="76"/>
        <end position="96"/>
    </location>
</feature>